<evidence type="ECO:0000313" key="2">
    <source>
        <dbReference type="Proteomes" id="UP001065298"/>
    </source>
</evidence>
<name>A0ACC0QBF5_9HYPO</name>
<dbReference type="Proteomes" id="UP001065298">
    <property type="component" value="Chromosome 13"/>
</dbReference>
<accession>A0ACC0QBF5</accession>
<protein>
    <submittedName>
        <fullName evidence="1">Uncharacterized protein</fullName>
    </submittedName>
</protein>
<organism evidence="1 2">
    <name type="scientific">Fusarium keratoplasticum</name>
    <dbReference type="NCBI Taxonomy" id="1328300"/>
    <lineage>
        <taxon>Eukaryota</taxon>
        <taxon>Fungi</taxon>
        <taxon>Dikarya</taxon>
        <taxon>Ascomycota</taxon>
        <taxon>Pezizomycotina</taxon>
        <taxon>Sordariomycetes</taxon>
        <taxon>Hypocreomycetidae</taxon>
        <taxon>Hypocreales</taxon>
        <taxon>Nectriaceae</taxon>
        <taxon>Fusarium</taxon>
        <taxon>Fusarium solani species complex</taxon>
    </lineage>
</organism>
<dbReference type="EMBL" id="CM046515">
    <property type="protein sequence ID" value="KAI8649135.1"/>
    <property type="molecule type" value="Genomic_DNA"/>
</dbReference>
<comment type="caution">
    <text evidence="1">The sequence shown here is derived from an EMBL/GenBank/DDBJ whole genome shotgun (WGS) entry which is preliminary data.</text>
</comment>
<evidence type="ECO:0000313" key="1">
    <source>
        <dbReference type="EMBL" id="KAI8649135.1"/>
    </source>
</evidence>
<reference evidence="1" key="1">
    <citation type="submission" date="2022-06" db="EMBL/GenBank/DDBJ databases">
        <title>Fusarium solani species complex genomes reveal bases of compartmentalisation and animal pathogenesis.</title>
        <authorList>
            <person name="Tsai I.J."/>
        </authorList>
    </citation>
    <scope>NUCLEOTIDE SEQUENCE</scope>
    <source>
        <strain evidence="1">Fu6.1</strain>
    </source>
</reference>
<sequence>MEVLLIRDLDSTDPTPYISHESVRNTFKGKQRVERSAQARASLFTIGILQLELLFCKTLESLPLRNQYFGRVGVADYTADLCTAIQWQKQVEAEFGDRIAGAIRRCMLCAFEPQPDLSDSTFIRAVCTNVVQPLEKFLLAWNTRQ</sequence>
<proteinExistence type="predicted"/>
<gene>
    <name evidence="1" type="ORF">NCS57_01449600</name>
</gene>
<keyword evidence="2" id="KW-1185">Reference proteome</keyword>